<dbReference type="AlphaFoldDB" id="A0AAN7P7Q6"/>
<dbReference type="EMBL" id="JARPUR010000002">
    <property type="protein sequence ID" value="KAK4882970.1"/>
    <property type="molecule type" value="Genomic_DNA"/>
</dbReference>
<dbReference type="Proteomes" id="UP001353858">
    <property type="component" value="Unassembled WGS sequence"/>
</dbReference>
<keyword evidence="2" id="KW-1185">Reference proteome</keyword>
<reference evidence="2" key="1">
    <citation type="submission" date="2023-01" db="EMBL/GenBank/DDBJ databases">
        <title>Key to firefly adult light organ development and bioluminescence: homeobox transcription factors regulate luciferase expression and transportation to peroxisome.</title>
        <authorList>
            <person name="Fu X."/>
        </authorList>
    </citation>
    <scope>NUCLEOTIDE SEQUENCE [LARGE SCALE GENOMIC DNA]</scope>
</reference>
<protein>
    <submittedName>
        <fullName evidence="1">Uncharacterized protein</fullName>
    </submittedName>
</protein>
<evidence type="ECO:0000313" key="2">
    <source>
        <dbReference type="Proteomes" id="UP001353858"/>
    </source>
</evidence>
<proteinExistence type="predicted"/>
<sequence length="75" mass="8859">MDSLAEQFSFTDKKINESSKIPFNKTKICSAIFVPVRRLFQEATDDEIRGIMSSWLQQAKTRQNRRNHRNELSRN</sequence>
<accession>A0AAN7P7Q6</accession>
<comment type="caution">
    <text evidence="1">The sequence shown here is derived from an EMBL/GenBank/DDBJ whole genome shotgun (WGS) entry which is preliminary data.</text>
</comment>
<name>A0AAN7P7Q6_9COLE</name>
<organism evidence="1 2">
    <name type="scientific">Aquatica leii</name>
    <dbReference type="NCBI Taxonomy" id="1421715"/>
    <lineage>
        <taxon>Eukaryota</taxon>
        <taxon>Metazoa</taxon>
        <taxon>Ecdysozoa</taxon>
        <taxon>Arthropoda</taxon>
        <taxon>Hexapoda</taxon>
        <taxon>Insecta</taxon>
        <taxon>Pterygota</taxon>
        <taxon>Neoptera</taxon>
        <taxon>Endopterygota</taxon>
        <taxon>Coleoptera</taxon>
        <taxon>Polyphaga</taxon>
        <taxon>Elateriformia</taxon>
        <taxon>Elateroidea</taxon>
        <taxon>Lampyridae</taxon>
        <taxon>Luciolinae</taxon>
        <taxon>Aquatica</taxon>
    </lineage>
</organism>
<evidence type="ECO:0000313" key="1">
    <source>
        <dbReference type="EMBL" id="KAK4882970.1"/>
    </source>
</evidence>
<gene>
    <name evidence="1" type="ORF">RN001_006289</name>
</gene>